<dbReference type="RefSeq" id="WP_053169880.1">
    <property type="nucleotide sequence ID" value="NZ_LFYT02000005.1"/>
</dbReference>
<evidence type="ECO:0000313" key="3">
    <source>
        <dbReference type="EMBL" id="PVE43468.1"/>
    </source>
</evidence>
<evidence type="ECO:0000256" key="1">
    <source>
        <dbReference type="SAM" id="SignalP"/>
    </source>
</evidence>
<dbReference type="Pfam" id="PF09084">
    <property type="entry name" value="NMT1"/>
    <property type="match status" value="1"/>
</dbReference>
<dbReference type="EMBL" id="LFYT02000005">
    <property type="protein sequence ID" value="PVE43468.1"/>
    <property type="molecule type" value="Genomic_DNA"/>
</dbReference>
<dbReference type="Gene3D" id="3.40.190.10">
    <property type="entry name" value="Periplasmic binding protein-like II"/>
    <property type="match status" value="2"/>
</dbReference>
<feature type="signal peptide" evidence="1">
    <location>
        <begin position="1"/>
        <end position="23"/>
    </location>
</feature>
<protein>
    <submittedName>
        <fullName evidence="3">Nitrate ABC transporter substrate-binding protein</fullName>
    </submittedName>
</protein>
<evidence type="ECO:0000313" key="4">
    <source>
        <dbReference type="Proteomes" id="UP000037507"/>
    </source>
</evidence>
<keyword evidence="1" id="KW-0732">Signal</keyword>
<comment type="caution">
    <text evidence="3">The sequence shown here is derived from an EMBL/GenBank/DDBJ whole genome shotgun (WGS) entry which is preliminary data.</text>
</comment>
<proteinExistence type="predicted"/>
<name>A0A2T7UFT5_9BURK</name>
<accession>A0A2T7UFT5</accession>
<organism evidence="3 4">
    <name type="scientific">Limnohabitans planktonicus II-D5</name>
    <dbReference type="NCBI Taxonomy" id="1293045"/>
    <lineage>
        <taxon>Bacteria</taxon>
        <taxon>Pseudomonadati</taxon>
        <taxon>Pseudomonadota</taxon>
        <taxon>Betaproteobacteria</taxon>
        <taxon>Burkholderiales</taxon>
        <taxon>Comamonadaceae</taxon>
        <taxon>Limnohabitans</taxon>
    </lineage>
</organism>
<gene>
    <name evidence="3" type="ORF">H663_005505</name>
</gene>
<feature type="chain" id="PRO_5015570212" evidence="1">
    <location>
        <begin position="24"/>
        <end position="351"/>
    </location>
</feature>
<sequence>MKKLAAAAMGISLVLGLSSAAHAQALTPIKISYQPSLYWALPFHIATEKGWWKDVGLAPEFSTFPAGVPQIAASAAGSWDVGGTGSVPAVLGHVRFGIKTIGVTNDESAANGLVGSSKAAADFAKDPAGALRGKTITLTQNSTADFAVQACLKKYGLKKSDVVMKNMGQAEIISALSSNNSDLAGMWAPNTYTVEEKAGAKMLCSGKDSGAIVPGALIARGDYAKQNPQNVAKFLAVYLRAWSWMSVNRPEAIRMMKDFYAKGGVSISDAAMNKEFDTRPTFTLAQQLKNMERTGGAANSKMDGWFTELSGFMRETGAVQQVPAVADFVTDEYLKLVQADAKLRDMANSTK</sequence>
<dbReference type="OrthoDB" id="8884165at2"/>
<dbReference type="AlphaFoldDB" id="A0A2T7UFT5"/>
<dbReference type="SUPFAM" id="SSF53850">
    <property type="entry name" value="Periplasmic binding protein-like II"/>
    <property type="match status" value="1"/>
</dbReference>
<evidence type="ECO:0000259" key="2">
    <source>
        <dbReference type="Pfam" id="PF09084"/>
    </source>
</evidence>
<dbReference type="STRING" id="1293045.H663_03445"/>
<dbReference type="PANTHER" id="PTHR30024">
    <property type="entry name" value="ALIPHATIC SULFONATES-BINDING PROTEIN-RELATED"/>
    <property type="match status" value="1"/>
</dbReference>
<feature type="domain" description="SsuA/THI5-like" evidence="2">
    <location>
        <begin position="42"/>
        <end position="251"/>
    </location>
</feature>
<dbReference type="InterPro" id="IPR015168">
    <property type="entry name" value="SsuA/THI5"/>
</dbReference>
<dbReference type="Proteomes" id="UP000037507">
    <property type="component" value="Unassembled WGS sequence"/>
</dbReference>
<reference evidence="3" key="1">
    <citation type="submission" date="2017-04" db="EMBL/GenBank/DDBJ databases">
        <title>Unexpected and diverse lifestyles within the genus Limnohabitans.</title>
        <authorList>
            <person name="Kasalicky V."/>
            <person name="Mehrshad M."/>
            <person name="Andrei S.-A."/>
            <person name="Salcher M."/>
            <person name="Kratochvilova H."/>
            <person name="Simek K."/>
            <person name="Ghai R."/>
        </authorList>
    </citation>
    <scope>NUCLEOTIDE SEQUENCE [LARGE SCALE GENOMIC DNA]</scope>
    <source>
        <strain evidence="3">II-D5</strain>
    </source>
</reference>
<keyword evidence="4" id="KW-1185">Reference proteome</keyword>